<proteinExistence type="predicted"/>
<dbReference type="EMBL" id="JBHRZG010000010">
    <property type="protein sequence ID" value="MFC3833069.1"/>
    <property type="molecule type" value="Genomic_DNA"/>
</dbReference>
<dbReference type="PROSITE" id="PS51257">
    <property type="entry name" value="PROKAR_LIPOPROTEIN"/>
    <property type="match status" value="1"/>
</dbReference>
<comment type="caution">
    <text evidence="1">The sequence shown here is derived from an EMBL/GenBank/DDBJ whole genome shotgun (WGS) entry which is preliminary data.</text>
</comment>
<sequence>MIRPPFLLLTGIALLLAACGGGPVEPPLEPAVAITGLSGVVVEDASTQAGVTTRAWSGGAGTVRGEIIVGSGDTARTEHIASGTISASGDFTLELPAQLDSALLHTFTGSSFDMEATQPTAVGNTTCTGTPRLSTAGARGVTLLVNVQSAVKGGILPVVQTPPATPGAATSFQLGGVVYVDTPLSIVGSVSCRVTYSGETTSNTVTYRLNLAAGWNKLTIAETAGSGSMPGAPTQNFTLTSGAFPTDAWLFSPSTAVVPVNPEWLRPRSR</sequence>
<evidence type="ECO:0000313" key="2">
    <source>
        <dbReference type="Proteomes" id="UP001595803"/>
    </source>
</evidence>
<gene>
    <name evidence="1" type="ORF">ACFOSB_09395</name>
</gene>
<keyword evidence="2" id="KW-1185">Reference proteome</keyword>
<evidence type="ECO:0000313" key="1">
    <source>
        <dbReference type="EMBL" id="MFC3833069.1"/>
    </source>
</evidence>
<dbReference type="RefSeq" id="WP_322472523.1">
    <property type="nucleotide sequence ID" value="NZ_JBHRZG010000010.1"/>
</dbReference>
<organism evidence="1 2">
    <name type="scientific">Deinococcus rufus</name>
    <dbReference type="NCBI Taxonomy" id="2136097"/>
    <lineage>
        <taxon>Bacteria</taxon>
        <taxon>Thermotogati</taxon>
        <taxon>Deinococcota</taxon>
        <taxon>Deinococci</taxon>
        <taxon>Deinococcales</taxon>
        <taxon>Deinococcaceae</taxon>
        <taxon>Deinococcus</taxon>
    </lineage>
</organism>
<protein>
    <submittedName>
        <fullName evidence="1">Uncharacterized protein</fullName>
    </submittedName>
</protein>
<name>A0ABV7Z7P4_9DEIO</name>
<reference evidence="2" key="1">
    <citation type="journal article" date="2019" name="Int. J. Syst. Evol. Microbiol.">
        <title>The Global Catalogue of Microorganisms (GCM) 10K type strain sequencing project: providing services to taxonomists for standard genome sequencing and annotation.</title>
        <authorList>
            <consortium name="The Broad Institute Genomics Platform"/>
            <consortium name="The Broad Institute Genome Sequencing Center for Infectious Disease"/>
            <person name="Wu L."/>
            <person name="Ma J."/>
        </authorList>
    </citation>
    <scope>NUCLEOTIDE SEQUENCE [LARGE SCALE GENOMIC DNA]</scope>
    <source>
        <strain evidence="2">CCTCC AB 2017081</strain>
    </source>
</reference>
<accession>A0ABV7Z7P4</accession>
<dbReference type="Proteomes" id="UP001595803">
    <property type="component" value="Unassembled WGS sequence"/>
</dbReference>